<dbReference type="Proteomes" id="UP000826271">
    <property type="component" value="Unassembled WGS sequence"/>
</dbReference>
<dbReference type="InterPro" id="IPR000719">
    <property type="entry name" value="Prot_kinase_dom"/>
</dbReference>
<sequence length="706" mass="78547">MSRIYDNWERLVAAVLRKQQLWELFHEQSRSPSIRSEASSSNSSSFRDVDFEFPSPESSSTYWKQLEDAVANSHKLFPKLVWISDFSPAFDVEVVLLGSAKLLGSGTFGSAYTAAMGNGIRIVVKRLKSVSISEPEFKRHMDIVGNVRHENVAPLRAYYSFKDERLVLYDYYETNVYALLHGKTGLIRPRVDWETRLRIAIGAARGIDEIHTQNDGKLVHGNIKASNIFLNAEQYGCVSDLGLTNTIETIFTPTARCYAPEVKNTQNVSQASDVYSFGILLLELLTRKPSVHVPGGPEVVDLVKLVTSVKSKVRAAKAYDVDLLKHPTIKEQMVKMLKIGISCVAKSQKKRPKMSEIVKMLEDISLMNPVNRVPSKLVFVDDANPTFDLEGMLRASAEVLGKGTFGTSYKGTLENGNIIRVKRLKDVNVTLYSFQKHMEVIGRMRHINVADVRAYFFSKEEKILVYDYYNQDSVSALLHGKTGAGKIPLDLATRLKIAVGAARGIAHIHRQDGGKLVHGNIKSSNIFLDGQKYGIICDTGIGKVSSPVKLSSTRSPGYFSPEVTDTKKVTQASDVYSFGVILLELISGRPSQHTTDDGEVVSLVKWIESVIRDDWTSEVIDLELMTYQNIEESMLQLLQIGMDCVAIAPERRPRMSEVVKMLEEISGIEPSFESGLDDPLEDPPGGLSIGSRLEGLLEDLLPKLII</sequence>
<accession>A0AAV6XLK3</accession>
<evidence type="ECO:0000256" key="1">
    <source>
        <dbReference type="PROSITE-ProRule" id="PRU10141"/>
    </source>
</evidence>
<dbReference type="Gene3D" id="3.30.200.20">
    <property type="entry name" value="Phosphorylase Kinase, domain 1"/>
    <property type="match status" value="2"/>
</dbReference>
<proteinExistence type="predicted"/>
<dbReference type="InterPro" id="IPR001245">
    <property type="entry name" value="Ser-Thr/Tyr_kinase_cat_dom"/>
</dbReference>
<dbReference type="PANTHER" id="PTHR48010">
    <property type="entry name" value="OS05G0588300 PROTEIN"/>
    <property type="match status" value="1"/>
</dbReference>
<dbReference type="AlphaFoldDB" id="A0AAV6XLK3"/>
<gene>
    <name evidence="3" type="ORF">BUALT_Bualt06G0129000</name>
</gene>
<dbReference type="EMBL" id="WHWC01000006">
    <property type="protein sequence ID" value="KAG8381507.1"/>
    <property type="molecule type" value="Genomic_DNA"/>
</dbReference>
<evidence type="ECO:0000313" key="3">
    <source>
        <dbReference type="EMBL" id="KAG8381507.1"/>
    </source>
</evidence>
<dbReference type="InterPro" id="IPR011009">
    <property type="entry name" value="Kinase-like_dom_sf"/>
</dbReference>
<dbReference type="InterPro" id="IPR050994">
    <property type="entry name" value="At_inactive_RLKs"/>
</dbReference>
<feature type="binding site" evidence="1">
    <location>
        <position position="125"/>
    </location>
    <ligand>
        <name>ATP</name>
        <dbReference type="ChEBI" id="CHEBI:30616"/>
    </ligand>
</feature>
<dbReference type="PROSITE" id="PS00107">
    <property type="entry name" value="PROTEIN_KINASE_ATP"/>
    <property type="match status" value="1"/>
</dbReference>
<dbReference type="SUPFAM" id="SSF56112">
    <property type="entry name" value="Protein kinase-like (PK-like)"/>
    <property type="match status" value="2"/>
</dbReference>
<dbReference type="Gene3D" id="1.10.510.10">
    <property type="entry name" value="Transferase(Phosphotransferase) domain 1"/>
    <property type="match status" value="2"/>
</dbReference>
<evidence type="ECO:0000259" key="2">
    <source>
        <dbReference type="PROSITE" id="PS50011"/>
    </source>
</evidence>
<keyword evidence="1" id="KW-0547">Nucleotide-binding</keyword>
<dbReference type="FunFam" id="1.10.510.10:FF:000095">
    <property type="entry name" value="protein STRUBBELIG-RECEPTOR FAMILY 8"/>
    <property type="match status" value="1"/>
</dbReference>
<organism evidence="3 4">
    <name type="scientific">Buddleja alternifolia</name>
    <dbReference type="NCBI Taxonomy" id="168488"/>
    <lineage>
        <taxon>Eukaryota</taxon>
        <taxon>Viridiplantae</taxon>
        <taxon>Streptophyta</taxon>
        <taxon>Embryophyta</taxon>
        <taxon>Tracheophyta</taxon>
        <taxon>Spermatophyta</taxon>
        <taxon>Magnoliopsida</taxon>
        <taxon>eudicotyledons</taxon>
        <taxon>Gunneridae</taxon>
        <taxon>Pentapetalae</taxon>
        <taxon>asterids</taxon>
        <taxon>lamiids</taxon>
        <taxon>Lamiales</taxon>
        <taxon>Scrophulariaceae</taxon>
        <taxon>Buddlejeae</taxon>
        <taxon>Buddleja</taxon>
    </lineage>
</organism>
<dbReference type="GO" id="GO:0005524">
    <property type="term" value="F:ATP binding"/>
    <property type="evidence" value="ECO:0007669"/>
    <property type="project" value="UniProtKB-UniRule"/>
</dbReference>
<protein>
    <recommendedName>
        <fullName evidence="2">Protein kinase domain-containing protein</fullName>
    </recommendedName>
</protein>
<dbReference type="GO" id="GO:0004672">
    <property type="term" value="F:protein kinase activity"/>
    <property type="evidence" value="ECO:0007669"/>
    <property type="project" value="InterPro"/>
</dbReference>
<dbReference type="Pfam" id="PF07714">
    <property type="entry name" value="PK_Tyr_Ser-Thr"/>
    <property type="match status" value="2"/>
</dbReference>
<dbReference type="PANTHER" id="PTHR48010:SF1">
    <property type="entry name" value="PROTEIN KINASE DOMAIN-CONTAINING PROTEIN"/>
    <property type="match status" value="1"/>
</dbReference>
<evidence type="ECO:0000313" key="4">
    <source>
        <dbReference type="Proteomes" id="UP000826271"/>
    </source>
</evidence>
<feature type="domain" description="Protein kinase" evidence="2">
    <location>
        <begin position="394"/>
        <end position="672"/>
    </location>
</feature>
<comment type="caution">
    <text evidence="3">The sequence shown here is derived from an EMBL/GenBank/DDBJ whole genome shotgun (WGS) entry which is preliminary data.</text>
</comment>
<feature type="domain" description="Protein kinase" evidence="2">
    <location>
        <begin position="97"/>
        <end position="387"/>
    </location>
</feature>
<keyword evidence="4" id="KW-1185">Reference proteome</keyword>
<dbReference type="InterPro" id="IPR017441">
    <property type="entry name" value="Protein_kinase_ATP_BS"/>
</dbReference>
<reference evidence="3" key="1">
    <citation type="submission" date="2019-10" db="EMBL/GenBank/DDBJ databases">
        <authorList>
            <person name="Zhang R."/>
            <person name="Pan Y."/>
            <person name="Wang J."/>
            <person name="Ma R."/>
            <person name="Yu S."/>
        </authorList>
    </citation>
    <scope>NUCLEOTIDE SEQUENCE</scope>
    <source>
        <strain evidence="3">LA-IB0</strain>
        <tissue evidence="3">Leaf</tissue>
    </source>
</reference>
<keyword evidence="1" id="KW-0067">ATP-binding</keyword>
<dbReference type="PROSITE" id="PS50011">
    <property type="entry name" value="PROTEIN_KINASE_DOM"/>
    <property type="match status" value="2"/>
</dbReference>
<name>A0AAV6XLK3_9LAMI</name>